<dbReference type="GO" id="GO:0009002">
    <property type="term" value="F:serine-type D-Ala-D-Ala carboxypeptidase activity"/>
    <property type="evidence" value="ECO:0007669"/>
    <property type="project" value="UniProtKB-EC"/>
</dbReference>
<evidence type="ECO:0000256" key="3">
    <source>
        <dbReference type="SAM" id="SignalP"/>
    </source>
</evidence>
<dbReference type="PANTHER" id="PTHR30023">
    <property type="entry name" value="D-ALANYL-D-ALANINE CARBOXYPEPTIDASE"/>
    <property type="match status" value="1"/>
</dbReference>
<sequence length="456" mass="46115">MARPPRAVFVTLAAGAALAGLVSAAQAVPASSQHVTSRTAGTAAPVVLAPAKAEGVAPTAAGVRKALAAALADPSLGKHYGATVFDASRNKTIYSVGTTRPYVPASTLKLLTTVSALETLGPDHWFTTSTVLSGRSLVLVGGGDPLLTVKRSKDPLDFPVRATLQDLATSTAKSLREQGVTTVTLGYDASLFSGPAANAKWQANYIPEGIAAPTSALWVNEGRLSPGMAKRAPSPAAAAAGSFAKLLRAAGIKVGASVKPVKAPATAEKVSEVRSAPVGDIVEYVNLHSDNDGAEVLLRHVGLATDNGGSYTGGLKGLRETLTKLGLNMSKARIEDGSGLSRTNQVPLDVLAGAVRVAVAKPELRHLISGLPVAGFTGSLEKRFAGPGTAGGTGLVRAKTGTLTGVHSLAGLVRTRTGSLLVFAVATDAVPADKPLEARAALDRAVAALATCGCAV</sequence>
<organism evidence="4 5">
    <name type="scientific">Kribbella italica</name>
    <dbReference type="NCBI Taxonomy" id="1540520"/>
    <lineage>
        <taxon>Bacteria</taxon>
        <taxon>Bacillati</taxon>
        <taxon>Actinomycetota</taxon>
        <taxon>Actinomycetes</taxon>
        <taxon>Propionibacteriales</taxon>
        <taxon>Kribbellaceae</taxon>
        <taxon>Kribbella</taxon>
    </lineage>
</organism>
<keyword evidence="2 4" id="KW-0378">Hydrolase</keyword>
<evidence type="ECO:0000256" key="1">
    <source>
        <dbReference type="ARBA" id="ARBA00006096"/>
    </source>
</evidence>
<dbReference type="Proteomes" id="UP000549971">
    <property type="component" value="Unassembled WGS sequence"/>
</dbReference>
<dbReference type="Gene3D" id="3.50.80.20">
    <property type="entry name" value="D-Ala-D-Ala carboxypeptidase C, peptidase S13"/>
    <property type="match status" value="1"/>
</dbReference>
<dbReference type="EC" id="3.4.21.-" evidence="4"/>
<dbReference type="PANTHER" id="PTHR30023:SF0">
    <property type="entry name" value="PENICILLIN-SENSITIVE CARBOXYPEPTIDASE A"/>
    <property type="match status" value="1"/>
</dbReference>
<dbReference type="AlphaFoldDB" id="A0A7W9MWR4"/>
<dbReference type="RefSeq" id="WP_184799505.1">
    <property type="nucleotide sequence ID" value="NZ_JACHMY010000001.1"/>
</dbReference>
<feature type="signal peptide" evidence="3">
    <location>
        <begin position="1"/>
        <end position="27"/>
    </location>
</feature>
<dbReference type="SUPFAM" id="SSF56601">
    <property type="entry name" value="beta-lactamase/transpeptidase-like"/>
    <property type="match status" value="1"/>
</dbReference>
<dbReference type="NCBIfam" id="TIGR00666">
    <property type="entry name" value="PBP4"/>
    <property type="match status" value="1"/>
</dbReference>
<dbReference type="PRINTS" id="PR00922">
    <property type="entry name" value="DADACBPTASE3"/>
</dbReference>
<gene>
    <name evidence="4" type="ORF">HDA39_005311</name>
</gene>
<accession>A0A7W9MWR4</accession>
<reference evidence="4 5" key="1">
    <citation type="submission" date="2020-08" db="EMBL/GenBank/DDBJ databases">
        <title>Sequencing the genomes of 1000 actinobacteria strains.</title>
        <authorList>
            <person name="Klenk H.-P."/>
        </authorList>
    </citation>
    <scope>NUCLEOTIDE SEQUENCE [LARGE SCALE GENOMIC DNA]</scope>
    <source>
        <strain evidence="4 5">DSM 28967</strain>
    </source>
</reference>
<dbReference type="EC" id="3.4.16.4" evidence="4"/>
<evidence type="ECO:0000256" key="2">
    <source>
        <dbReference type="ARBA" id="ARBA00022801"/>
    </source>
</evidence>
<dbReference type="EMBL" id="JACHMY010000001">
    <property type="protein sequence ID" value="MBB5838577.1"/>
    <property type="molecule type" value="Genomic_DNA"/>
</dbReference>
<dbReference type="Gene3D" id="3.40.710.10">
    <property type="entry name" value="DD-peptidase/beta-lactamase superfamily"/>
    <property type="match status" value="2"/>
</dbReference>
<feature type="chain" id="PRO_5031447466" evidence="3">
    <location>
        <begin position="28"/>
        <end position="456"/>
    </location>
</feature>
<protein>
    <submittedName>
        <fullName evidence="4">D-alanyl-D-alanine carboxypeptidase/D-alanyl-D-alanine-endopeptidase (Penicillin-binding protein 4)</fullName>
        <ecNumber evidence="4">3.4.16.4</ecNumber>
        <ecNumber evidence="4">3.4.21.-</ecNumber>
    </submittedName>
</protein>
<keyword evidence="5" id="KW-1185">Reference proteome</keyword>
<dbReference type="GO" id="GO:0000270">
    <property type="term" value="P:peptidoglycan metabolic process"/>
    <property type="evidence" value="ECO:0007669"/>
    <property type="project" value="TreeGrafter"/>
</dbReference>
<dbReference type="InterPro" id="IPR012338">
    <property type="entry name" value="Beta-lactam/transpept-like"/>
</dbReference>
<comment type="caution">
    <text evidence="4">The sequence shown here is derived from an EMBL/GenBank/DDBJ whole genome shotgun (WGS) entry which is preliminary data.</text>
</comment>
<dbReference type="GO" id="GO:0006508">
    <property type="term" value="P:proteolysis"/>
    <property type="evidence" value="ECO:0007669"/>
    <property type="project" value="InterPro"/>
</dbReference>
<proteinExistence type="inferred from homology"/>
<evidence type="ECO:0000313" key="5">
    <source>
        <dbReference type="Proteomes" id="UP000549971"/>
    </source>
</evidence>
<keyword evidence="3" id="KW-0732">Signal</keyword>
<evidence type="ECO:0000313" key="4">
    <source>
        <dbReference type="EMBL" id="MBB5838577.1"/>
    </source>
</evidence>
<name>A0A7W9MWR4_9ACTN</name>
<dbReference type="InterPro" id="IPR000667">
    <property type="entry name" value="Peptidase_S13"/>
</dbReference>
<keyword evidence="4" id="KW-0645">Protease</keyword>
<keyword evidence="4" id="KW-0121">Carboxypeptidase</keyword>
<dbReference type="Pfam" id="PF02113">
    <property type="entry name" value="Peptidase_S13"/>
    <property type="match status" value="2"/>
</dbReference>
<comment type="similarity">
    <text evidence="1">Belongs to the peptidase S13 family.</text>
</comment>